<proteinExistence type="predicted"/>
<sequence length="184" mass="19584">MPRPRYRRNIGVPEQVEVPVVLPLVIMTVADDDTMNAVVDGVPYLPAAFAPPWRRDSFAMILDQLTARHRTPLRVEVREADGTVFTDIITPARTRTLLPAQTPDPEPAADPPPVPAAGVLVGLVESGFVPGEDIAVAVVIGHSDAAPDGTARGLLTRTQLAASPTREVILLGRVSGTLTIGHPE</sequence>
<evidence type="ECO:0000313" key="2">
    <source>
        <dbReference type="Proteomes" id="UP001500929"/>
    </source>
</evidence>
<reference evidence="1 2" key="1">
    <citation type="journal article" date="2019" name="Int. J. Syst. Evol. Microbiol.">
        <title>The Global Catalogue of Microorganisms (GCM) 10K type strain sequencing project: providing services to taxonomists for standard genome sequencing and annotation.</title>
        <authorList>
            <consortium name="The Broad Institute Genomics Platform"/>
            <consortium name="The Broad Institute Genome Sequencing Center for Infectious Disease"/>
            <person name="Wu L."/>
            <person name="Ma J."/>
        </authorList>
    </citation>
    <scope>NUCLEOTIDE SEQUENCE [LARGE SCALE GENOMIC DNA]</scope>
    <source>
        <strain evidence="1 2">JCM 16117</strain>
    </source>
</reference>
<organism evidence="1 2">
    <name type="scientific">Herbiconiux moechotypicola</name>
    <dbReference type="NCBI Taxonomy" id="637393"/>
    <lineage>
        <taxon>Bacteria</taxon>
        <taxon>Bacillati</taxon>
        <taxon>Actinomycetota</taxon>
        <taxon>Actinomycetes</taxon>
        <taxon>Micrococcales</taxon>
        <taxon>Microbacteriaceae</taxon>
        <taxon>Herbiconiux</taxon>
    </lineage>
</organism>
<keyword evidence="2" id="KW-1185">Reference proteome</keyword>
<dbReference type="EMBL" id="BAAAQY010000003">
    <property type="protein sequence ID" value="GAA2229963.1"/>
    <property type="molecule type" value="Genomic_DNA"/>
</dbReference>
<name>A0ABN3DFQ9_9MICO</name>
<gene>
    <name evidence="1" type="ORF">GCM10009851_13350</name>
</gene>
<dbReference type="Proteomes" id="UP001500929">
    <property type="component" value="Unassembled WGS sequence"/>
</dbReference>
<protein>
    <submittedName>
        <fullName evidence="1">Uncharacterized protein</fullName>
    </submittedName>
</protein>
<accession>A0ABN3DFQ9</accession>
<evidence type="ECO:0000313" key="1">
    <source>
        <dbReference type="EMBL" id="GAA2229963.1"/>
    </source>
</evidence>
<comment type="caution">
    <text evidence="1">The sequence shown here is derived from an EMBL/GenBank/DDBJ whole genome shotgun (WGS) entry which is preliminary data.</text>
</comment>